<evidence type="ECO:0000313" key="1">
    <source>
        <dbReference type="EMBL" id="KAK3689028.1"/>
    </source>
</evidence>
<comment type="caution">
    <text evidence="1">The sequence shown here is derived from an EMBL/GenBank/DDBJ whole genome shotgun (WGS) entry which is preliminary data.</text>
</comment>
<protein>
    <submittedName>
        <fullName evidence="1">Uncharacterized protein</fullName>
    </submittedName>
</protein>
<dbReference type="Proteomes" id="UP001270362">
    <property type="component" value="Unassembled WGS sequence"/>
</dbReference>
<keyword evidence="2" id="KW-1185">Reference proteome</keyword>
<reference evidence="1" key="1">
    <citation type="journal article" date="2023" name="Mol. Phylogenet. Evol.">
        <title>Genome-scale phylogeny and comparative genomics of the fungal order Sordariales.</title>
        <authorList>
            <person name="Hensen N."/>
            <person name="Bonometti L."/>
            <person name="Westerberg I."/>
            <person name="Brannstrom I.O."/>
            <person name="Guillou S."/>
            <person name="Cros-Aarteil S."/>
            <person name="Calhoun S."/>
            <person name="Haridas S."/>
            <person name="Kuo A."/>
            <person name="Mondo S."/>
            <person name="Pangilinan J."/>
            <person name="Riley R."/>
            <person name="LaButti K."/>
            <person name="Andreopoulos B."/>
            <person name="Lipzen A."/>
            <person name="Chen C."/>
            <person name="Yan M."/>
            <person name="Daum C."/>
            <person name="Ng V."/>
            <person name="Clum A."/>
            <person name="Steindorff A."/>
            <person name="Ohm R.A."/>
            <person name="Martin F."/>
            <person name="Silar P."/>
            <person name="Natvig D.O."/>
            <person name="Lalanne C."/>
            <person name="Gautier V."/>
            <person name="Ament-Velasquez S.L."/>
            <person name="Kruys A."/>
            <person name="Hutchinson M.I."/>
            <person name="Powell A.J."/>
            <person name="Barry K."/>
            <person name="Miller A.N."/>
            <person name="Grigoriev I.V."/>
            <person name="Debuchy R."/>
            <person name="Gladieux P."/>
            <person name="Hiltunen Thoren M."/>
            <person name="Johannesson H."/>
        </authorList>
    </citation>
    <scope>NUCLEOTIDE SEQUENCE</scope>
    <source>
        <strain evidence="1">CBS 314.62</strain>
    </source>
</reference>
<dbReference type="AlphaFoldDB" id="A0AAE1CCU4"/>
<sequence length="339" mass="36563">MLLPPPSVVFAATGAAIAATTFTRGTFAPESLAVAVQDTAGVAPILRPPPSVAAAALPTSSETYQQFPHAWVNPGIITPTRPAVASTVGRVPAPTHVHPVWPPPGVSTVLRGPEHSHRYASPSIFMPGPVSPTLTITRQAHDSPTPVSPFDKPIWPPQAFPYDGVSWPTPAPEISNSLIDDNCARRQAWEIIHRVRPWPRMGSELSAWLMNHQISVEEIAYNVDRLPRKLFPELLQFQKDAMSWQFDYYSKFKRLWAVCEKDVKVIDRPSGPAAGVIKGTGRVSKTIQPTYVVPTAKPKISVIPEDSEIIIVNGVAPRATGVGVAGVAAAFVVGLAAIW</sequence>
<reference evidence="1" key="2">
    <citation type="submission" date="2023-06" db="EMBL/GenBank/DDBJ databases">
        <authorList>
            <consortium name="Lawrence Berkeley National Laboratory"/>
            <person name="Haridas S."/>
            <person name="Hensen N."/>
            <person name="Bonometti L."/>
            <person name="Westerberg I."/>
            <person name="Brannstrom I.O."/>
            <person name="Guillou S."/>
            <person name="Cros-Aarteil S."/>
            <person name="Calhoun S."/>
            <person name="Kuo A."/>
            <person name="Mondo S."/>
            <person name="Pangilinan J."/>
            <person name="Riley R."/>
            <person name="Labutti K."/>
            <person name="Andreopoulos B."/>
            <person name="Lipzen A."/>
            <person name="Chen C."/>
            <person name="Yanf M."/>
            <person name="Daum C."/>
            <person name="Ng V."/>
            <person name="Clum A."/>
            <person name="Steindorff A."/>
            <person name="Ohm R."/>
            <person name="Martin F."/>
            <person name="Silar P."/>
            <person name="Natvig D."/>
            <person name="Lalanne C."/>
            <person name="Gautier V."/>
            <person name="Ament-Velasquez S.L."/>
            <person name="Kruys A."/>
            <person name="Hutchinson M.I."/>
            <person name="Powell A.J."/>
            <person name="Barry K."/>
            <person name="Miller A.N."/>
            <person name="Grigoriev I.V."/>
            <person name="Debuchy R."/>
            <person name="Gladieux P."/>
            <person name="Thoren M.H."/>
            <person name="Johannesson H."/>
        </authorList>
    </citation>
    <scope>NUCLEOTIDE SEQUENCE</scope>
    <source>
        <strain evidence="1">CBS 314.62</strain>
    </source>
</reference>
<proteinExistence type="predicted"/>
<organism evidence="1 2">
    <name type="scientific">Podospora appendiculata</name>
    <dbReference type="NCBI Taxonomy" id="314037"/>
    <lineage>
        <taxon>Eukaryota</taxon>
        <taxon>Fungi</taxon>
        <taxon>Dikarya</taxon>
        <taxon>Ascomycota</taxon>
        <taxon>Pezizomycotina</taxon>
        <taxon>Sordariomycetes</taxon>
        <taxon>Sordariomycetidae</taxon>
        <taxon>Sordariales</taxon>
        <taxon>Podosporaceae</taxon>
        <taxon>Podospora</taxon>
    </lineage>
</organism>
<accession>A0AAE1CCU4</accession>
<evidence type="ECO:0000313" key="2">
    <source>
        <dbReference type="Proteomes" id="UP001270362"/>
    </source>
</evidence>
<dbReference type="EMBL" id="JAULSO010000002">
    <property type="protein sequence ID" value="KAK3689028.1"/>
    <property type="molecule type" value="Genomic_DNA"/>
</dbReference>
<gene>
    <name evidence="1" type="ORF">B0T22DRAFT_513076</name>
</gene>
<name>A0AAE1CCU4_9PEZI</name>